<dbReference type="PANTHER" id="PTHR10057:SF0">
    <property type="entry name" value="TRANSLOCATOR PROTEIN"/>
    <property type="match status" value="1"/>
</dbReference>
<dbReference type="PIRSF" id="PIRSF005859">
    <property type="entry name" value="PBR"/>
    <property type="match status" value="1"/>
</dbReference>
<feature type="transmembrane region" description="Helical" evidence="6">
    <location>
        <begin position="140"/>
        <end position="164"/>
    </location>
</feature>
<evidence type="ECO:0000256" key="5">
    <source>
        <dbReference type="ARBA" id="ARBA00023136"/>
    </source>
</evidence>
<proteinExistence type="inferred from homology"/>
<sequence length="166" mass="18042">MADMSAPAGPVRSIGSLVLAFALCFSAARLGSIATTPNLGWYATLAKPFFTPPNWAFPVAWTTLFILMAIALWRVATRAAEPRQRQLALGAFMVQLLLNIGWSFAFFGQQNPALGLAVIAALIIAIAATMALFRPIDRIASLLLLPYILWVCYAGLLNATIWWMNA</sequence>
<keyword evidence="8" id="KW-1185">Reference proteome</keyword>
<comment type="subcellular location">
    <subcellularLocation>
        <location evidence="1">Membrane</location>
        <topology evidence="1">Multi-pass membrane protein</topology>
    </subcellularLocation>
</comment>
<dbReference type="InterPro" id="IPR004307">
    <property type="entry name" value="TspO_MBR"/>
</dbReference>
<feature type="transmembrane region" description="Helical" evidence="6">
    <location>
        <begin position="113"/>
        <end position="133"/>
    </location>
</feature>
<gene>
    <name evidence="7" type="primary">crtK-2</name>
    <name evidence="7" type="ORF">GCM10007276_29910</name>
</gene>
<evidence type="ECO:0000256" key="2">
    <source>
        <dbReference type="ARBA" id="ARBA00007524"/>
    </source>
</evidence>
<evidence type="ECO:0000256" key="4">
    <source>
        <dbReference type="ARBA" id="ARBA00022989"/>
    </source>
</evidence>
<dbReference type="GO" id="GO:0016020">
    <property type="term" value="C:membrane"/>
    <property type="evidence" value="ECO:0007669"/>
    <property type="project" value="UniProtKB-SubCell"/>
</dbReference>
<dbReference type="Pfam" id="PF03073">
    <property type="entry name" value="TspO_MBR"/>
    <property type="match status" value="1"/>
</dbReference>
<dbReference type="PANTHER" id="PTHR10057">
    <property type="entry name" value="PERIPHERAL-TYPE BENZODIAZEPINE RECEPTOR"/>
    <property type="match status" value="1"/>
</dbReference>
<dbReference type="InterPro" id="IPR038330">
    <property type="entry name" value="TspO/MBR-related_sf"/>
</dbReference>
<keyword evidence="3 6" id="KW-0812">Transmembrane</keyword>
<dbReference type="Proteomes" id="UP000602745">
    <property type="component" value="Unassembled WGS sequence"/>
</dbReference>
<evidence type="ECO:0000256" key="1">
    <source>
        <dbReference type="ARBA" id="ARBA00004141"/>
    </source>
</evidence>
<comment type="caution">
    <text evidence="7">The sequence shown here is derived from an EMBL/GenBank/DDBJ whole genome shotgun (WGS) entry which is preliminary data.</text>
</comment>
<comment type="similarity">
    <text evidence="2">Belongs to the TspO/BZRP family.</text>
</comment>
<reference evidence="7" key="2">
    <citation type="submission" date="2020-09" db="EMBL/GenBank/DDBJ databases">
        <authorList>
            <person name="Sun Q."/>
            <person name="Sedlacek I."/>
        </authorList>
    </citation>
    <scope>NUCLEOTIDE SEQUENCE</scope>
    <source>
        <strain evidence="7">CCM 7684</strain>
    </source>
</reference>
<organism evidence="7 8">
    <name type="scientific">Agaricicola taiwanensis</name>
    <dbReference type="NCBI Taxonomy" id="591372"/>
    <lineage>
        <taxon>Bacteria</taxon>
        <taxon>Pseudomonadati</taxon>
        <taxon>Pseudomonadota</taxon>
        <taxon>Alphaproteobacteria</taxon>
        <taxon>Rhodobacterales</taxon>
        <taxon>Paracoccaceae</taxon>
        <taxon>Agaricicola</taxon>
    </lineage>
</organism>
<evidence type="ECO:0000256" key="6">
    <source>
        <dbReference type="SAM" id="Phobius"/>
    </source>
</evidence>
<dbReference type="CDD" id="cd15904">
    <property type="entry name" value="TSPO_MBR"/>
    <property type="match status" value="1"/>
</dbReference>
<evidence type="ECO:0000313" key="8">
    <source>
        <dbReference type="Proteomes" id="UP000602745"/>
    </source>
</evidence>
<evidence type="ECO:0000313" key="7">
    <source>
        <dbReference type="EMBL" id="GGE50904.1"/>
    </source>
</evidence>
<keyword evidence="5 6" id="KW-0472">Membrane</keyword>
<keyword evidence="4 6" id="KW-1133">Transmembrane helix</keyword>
<name>A0A8J2YKE3_9RHOB</name>
<reference evidence="7" key="1">
    <citation type="journal article" date="2014" name="Int. J. Syst. Evol. Microbiol.">
        <title>Complete genome sequence of Corynebacterium casei LMG S-19264T (=DSM 44701T), isolated from a smear-ripened cheese.</title>
        <authorList>
            <consortium name="US DOE Joint Genome Institute (JGI-PGF)"/>
            <person name="Walter F."/>
            <person name="Albersmeier A."/>
            <person name="Kalinowski J."/>
            <person name="Ruckert C."/>
        </authorList>
    </citation>
    <scope>NUCLEOTIDE SEQUENCE</scope>
    <source>
        <strain evidence="7">CCM 7684</strain>
    </source>
</reference>
<dbReference type="AlphaFoldDB" id="A0A8J2YKE3"/>
<dbReference type="EMBL" id="BMCP01000004">
    <property type="protein sequence ID" value="GGE50904.1"/>
    <property type="molecule type" value="Genomic_DNA"/>
</dbReference>
<dbReference type="GO" id="GO:0033013">
    <property type="term" value="P:tetrapyrrole metabolic process"/>
    <property type="evidence" value="ECO:0007669"/>
    <property type="project" value="UniProtKB-ARBA"/>
</dbReference>
<evidence type="ECO:0000256" key="3">
    <source>
        <dbReference type="ARBA" id="ARBA00022692"/>
    </source>
</evidence>
<accession>A0A8J2YKE3</accession>
<feature type="transmembrane region" description="Helical" evidence="6">
    <location>
        <begin position="55"/>
        <end position="75"/>
    </location>
</feature>
<protein>
    <submittedName>
        <fullName evidence="7">Tryptophan-rich protein TspO</fullName>
    </submittedName>
</protein>
<feature type="transmembrane region" description="Helical" evidence="6">
    <location>
        <begin position="87"/>
        <end position="107"/>
    </location>
</feature>
<dbReference type="Gene3D" id="1.20.1260.100">
    <property type="entry name" value="TspO/MBR protein"/>
    <property type="match status" value="1"/>
</dbReference>
<dbReference type="FunFam" id="1.20.1260.100:FF:000001">
    <property type="entry name" value="translocator protein 2"/>
    <property type="match status" value="1"/>
</dbReference>